<dbReference type="InterPro" id="IPR007527">
    <property type="entry name" value="Znf_SWIM"/>
</dbReference>
<comment type="caution">
    <text evidence="3">The sequence shown here is derived from an EMBL/GenBank/DDBJ whole genome shotgun (WGS) entry which is preliminary data.</text>
</comment>
<keyword evidence="1" id="KW-0863">Zinc-finger</keyword>
<proteinExistence type="predicted"/>
<keyword evidence="1" id="KW-0862">Zinc</keyword>
<accession>A0AAD9V2D5</accession>
<dbReference type="Proteomes" id="UP001249851">
    <property type="component" value="Unassembled WGS sequence"/>
</dbReference>
<sequence length="244" mass="28564">MLPLQGWVWAFRKDCLPVAVYTNNGLERQNEDFKYNHLATHRDKTLRGMLSVLITEFLPEKYSRYIERNVTSHTMHRGYNKDLPAFLVNRPRFFVEHCKQKIKLASDIDKTDIKTTDFPGVFEKGYRVRLSCECRAWQRSRLLCKHFFAVFNLHPEWNWENLPKEYRESPFITLDYHLLNGTGSPTQPSCTVSPEVIQCPLQLDEPLSKRLKCSSENDPFIPQALIPTKSKQLNRSDLLDAAIF</sequence>
<reference evidence="3" key="2">
    <citation type="journal article" date="2023" name="Science">
        <title>Genomic signatures of disease resistance in endangered staghorn corals.</title>
        <authorList>
            <person name="Vollmer S.V."/>
            <person name="Selwyn J.D."/>
            <person name="Despard B.A."/>
            <person name="Roesel C.L."/>
        </authorList>
    </citation>
    <scope>NUCLEOTIDE SEQUENCE</scope>
    <source>
        <strain evidence="3">K2</strain>
    </source>
</reference>
<name>A0AAD9V2D5_ACRCE</name>
<protein>
    <recommendedName>
        <fullName evidence="2">SWIM-type domain-containing protein</fullName>
    </recommendedName>
</protein>
<gene>
    <name evidence="3" type="ORF">P5673_018824</name>
</gene>
<dbReference type="PROSITE" id="PS50966">
    <property type="entry name" value="ZF_SWIM"/>
    <property type="match status" value="1"/>
</dbReference>
<keyword evidence="1" id="KW-0479">Metal-binding</keyword>
<feature type="domain" description="SWIM-type" evidence="2">
    <location>
        <begin position="122"/>
        <end position="155"/>
    </location>
</feature>
<dbReference type="PANTHER" id="PTHR47456">
    <property type="entry name" value="PHD-TYPE DOMAIN-CONTAINING PROTEIN"/>
    <property type="match status" value="1"/>
</dbReference>
<organism evidence="3 4">
    <name type="scientific">Acropora cervicornis</name>
    <name type="common">Staghorn coral</name>
    <dbReference type="NCBI Taxonomy" id="6130"/>
    <lineage>
        <taxon>Eukaryota</taxon>
        <taxon>Metazoa</taxon>
        <taxon>Cnidaria</taxon>
        <taxon>Anthozoa</taxon>
        <taxon>Hexacorallia</taxon>
        <taxon>Scleractinia</taxon>
        <taxon>Astrocoeniina</taxon>
        <taxon>Acroporidae</taxon>
        <taxon>Acropora</taxon>
    </lineage>
</organism>
<keyword evidence="4" id="KW-1185">Reference proteome</keyword>
<dbReference type="AlphaFoldDB" id="A0AAD9V2D5"/>
<evidence type="ECO:0000313" key="3">
    <source>
        <dbReference type="EMBL" id="KAK2558631.1"/>
    </source>
</evidence>
<evidence type="ECO:0000256" key="1">
    <source>
        <dbReference type="PROSITE-ProRule" id="PRU00325"/>
    </source>
</evidence>
<evidence type="ECO:0000259" key="2">
    <source>
        <dbReference type="PROSITE" id="PS50966"/>
    </source>
</evidence>
<dbReference type="EMBL" id="JARQWQ010000043">
    <property type="protein sequence ID" value="KAK2558631.1"/>
    <property type="molecule type" value="Genomic_DNA"/>
</dbReference>
<reference evidence="3" key="1">
    <citation type="journal article" date="2023" name="G3 (Bethesda)">
        <title>Whole genome assembly and annotation of the endangered Caribbean coral Acropora cervicornis.</title>
        <authorList>
            <person name="Selwyn J.D."/>
            <person name="Vollmer S.V."/>
        </authorList>
    </citation>
    <scope>NUCLEOTIDE SEQUENCE</scope>
    <source>
        <strain evidence="3">K2</strain>
    </source>
</reference>
<dbReference type="Pfam" id="PF04434">
    <property type="entry name" value="SWIM"/>
    <property type="match status" value="1"/>
</dbReference>
<dbReference type="GO" id="GO:0008270">
    <property type="term" value="F:zinc ion binding"/>
    <property type="evidence" value="ECO:0007669"/>
    <property type="project" value="UniProtKB-KW"/>
</dbReference>
<evidence type="ECO:0000313" key="4">
    <source>
        <dbReference type="Proteomes" id="UP001249851"/>
    </source>
</evidence>